<evidence type="ECO:0000256" key="1">
    <source>
        <dbReference type="ARBA" id="ARBA00009080"/>
    </source>
</evidence>
<evidence type="ECO:0000259" key="4">
    <source>
        <dbReference type="Pfam" id="PF21761"/>
    </source>
</evidence>
<reference evidence="5 6" key="2">
    <citation type="journal article" date="2010" name="Stand. Genomic Sci.">
        <title>Complete genome sequence of Kribbella flavida type strain (IFO 14399).</title>
        <authorList>
            <person name="Pukall R."/>
            <person name="Lapidus A."/>
            <person name="Glavina Del Rio T."/>
            <person name="Copeland A."/>
            <person name="Tice H."/>
            <person name="Cheng J.-F."/>
            <person name="Lucas S."/>
            <person name="Chen F."/>
            <person name="Nolan M."/>
            <person name="LaButti K."/>
            <person name="Pati A."/>
            <person name="Ivanova N."/>
            <person name="Mavrommatis K."/>
            <person name="Mikhailova N."/>
            <person name="Pitluck S."/>
            <person name="Bruce D."/>
            <person name="Goodwin L."/>
            <person name="Land M."/>
            <person name="Hauser L."/>
            <person name="Chang Y.-J."/>
            <person name="Jeffries C.D."/>
            <person name="Chen A."/>
            <person name="Palaniappan K."/>
            <person name="Chain P."/>
            <person name="Rohde M."/>
            <person name="Goeker M."/>
            <person name="Bristow J."/>
            <person name="Eisen J.A."/>
            <person name="Markowitz V."/>
            <person name="Hugenholtz P."/>
            <person name="Kyrpides N.C."/>
            <person name="Klenk H.-P."/>
            <person name="Brettin T."/>
        </authorList>
    </citation>
    <scope>NUCLEOTIDE SEQUENCE [LARGE SCALE GENOMIC DNA]</scope>
    <source>
        <strain evidence="6">DSM 17836 / JCM 10339 / NBRC 14399</strain>
    </source>
</reference>
<name>D2Q0X7_KRIFD</name>
<dbReference type="Pfam" id="PF03446">
    <property type="entry name" value="NAD_binding_2"/>
    <property type="match status" value="1"/>
</dbReference>
<reference evidence="6" key="1">
    <citation type="submission" date="2009-09" db="EMBL/GenBank/DDBJ databases">
        <title>The complete genome of Kribbella flavida DSM 17836.</title>
        <authorList>
            <consortium name="US DOE Joint Genome Institute (JGI-PGF)"/>
            <person name="Lucas S."/>
            <person name="Copeland A."/>
            <person name="Lapidus A."/>
            <person name="Glavina del Rio T."/>
            <person name="Dalin E."/>
            <person name="Tice H."/>
            <person name="Bruce D."/>
            <person name="Goodwin L."/>
            <person name="Pitluck S."/>
            <person name="Kyrpides N."/>
            <person name="Mavromatis K."/>
            <person name="Ivanova N."/>
            <person name="Saunders E."/>
            <person name="Brettin T."/>
            <person name="Detter J.C."/>
            <person name="Han C."/>
            <person name="Larimer F."/>
            <person name="Land M."/>
            <person name="Hauser L."/>
            <person name="Markowitz V."/>
            <person name="Cheng J.-F."/>
            <person name="Hugenholtz P."/>
            <person name="Woyke T."/>
            <person name="Wu D."/>
            <person name="Pukall R."/>
            <person name="Klenk H.-P."/>
            <person name="Eisen J.A."/>
        </authorList>
    </citation>
    <scope>NUCLEOTIDE SEQUENCE [LARGE SCALE GENOMIC DNA]</scope>
    <source>
        <strain evidence="6">DSM 17836 / JCM 10339 / NBRC 14399</strain>
    </source>
</reference>
<accession>D2Q0X7</accession>
<dbReference type="eggNOG" id="COG2084">
    <property type="taxonomic scope" value="Bacteria"/>
</dbReference>
<dbReference type="STRING" id="479435.Kfla_6686"/>
<dbReference type="InterPro" id="IPR048666">
    <property type="entry name" value="RedAm-like_C"/>
</dbReference>
<proteinExistence type="inferred from homology"/>
<dbReference type="GO" id="GO:0031491">
    <property type="term" value="F:nucleosome binding"/>
    <property type="evidence" value="ECO:0007669"/>
    <property type="project" value="TreeGrafter"/>
</dbReference>
<dbReference type="Gene3D" id="1.10.1040.10">
    <property type="entry name" value="N-(1-d-carboxylethyl)-l-norvaline Dehydrogenase, domain 2"/>
    <property type="match status" value="1"/>
</dbReference>
<dbReference type="PANTHER" id="PTHR43580">
    <property type="entry name" value="OXIDOREDUCTASE GLYR1-RELATED"/>
    <property type="match status" value="1"/>
</dbReference>
<organism evidence="5 6">
    <name type="scientific">Kribbella flavida (strain DSM 17836 / JCM 10339 / NBRC 14399)</name>
    <dbReference type="NCBI Taxonomy" id="479435"/>
    <lineage>
        <taxon>Bacteria</taxon>
        <taxon>Bacillati</taxon>
        <taxon>Actinomycetota</taxon>
        <taxon>Actinomycetes</taxon>
        <taxon>Propionibacteriales</taxon>
        <taxon>Kribbellaceae</taxon>
        <taxon>Kribbella</taxon>
    </lineage>
</organism>
<dbReference type="Pfam" id="PF21761">
    <property type="entry name" value="RedAm-like_C"/>
    <property type="match status" value="1"/>
</dbReference>
<dbReference type="KEGG" id="kfl:Kfla_6686"/>
<keyword evidence="6" id="KW-1185">Reference proteome</keyword>
<dbReference type="Gene3D" id="3.40.50.720">
    <property type="entry name" value="NAD(P)-binding Rossmann-like Domain"/>
    <property type="match status" value="1"/>
</dbReference>
<dbReference type="RefSeq" id="WP_012924230.1">
    <property type="nucleotide sequence ID" value="NC_013729.1"/>
</dbReference>
<dbReference type="PIRSF" id="PIRSF000103">
    <property type="entry name" value="HIBADH"/>
    <property type="match status" value="1"/>
</dbReference>
<keyword evidence="2" id="KW-0560">Oxidoreductase</keyword>
<evidence type="ECO:0000313" key="6">
    <source>
        <dbReference type="Proteomes" id="UP000007967"/>
    </source>
</evidence>
<feature type="domain" description="NADPH-dependent reductive aminase-like C-terminal" evidence="4">
    <location>
        <begin position="161"/>
        <end position="283"/>
    </location>
</feature>
<dbReference type="AlphaFoldDB" id="D2Q0X7"/>
<feature type="domain" description="6-phosphogluconate dehydrogenase NADP-binding" evidence="3">
    <location>
        <begin position="7"/>
        <end position="154"/>
    </location>
</feature>
<dbReference type="GO" id="GO:0000785">
    <property type="term" value="C:chromatin"/>
    <property type="evidence" value="ECO:0007669"/>
    <property type="project" value="TreeGrafter"/>
</dbReference>
<dbReference type="InterPro" id="IPR015815">
    <property type="entry name" value="HIBADH-related"/>
</dbReference>
<dbReference type="InterPro" id="IPR013328">
    <property type="entry name" value="6PGD_dom2"/>
</dbReference>
<dbReference type="PANTHER" id="PTHR43580:SF2">
    <property type="entry name" value="CYTOKINE-LIKE NUCLEAR FACTOR N-PAC"/>
    <property type="match status" value="1"/>
</dbReference>
<dbReference type="InterPro" id="IPR051265">
    <property type="entry name" value="HIBADH-related_NP60_sf"/>
</dbReference>
<dbReference type="Proteomes" id="UP000007967">
    <property type="component" value="Chromosome"/>
</dbReference>
<sequence length="283" mass="28840">MTEPPTVSVLGTGALGAALAQALHAAQVPTILWNRSPDRLAAVADRLPGVRPAATVTDAVESAAVVVLAVADAAAAEAVLSAAGDALTGRVVVNLTSTTPEQAQLLASRFGPEYLDGAAMSGTRLIGDPTALFLYAGAAAAFSRVEDVLKVLGRARFLSEDPRDASRWDTALLGLNLGLLTAFYQAVALLGGSATQLADVATAYLPFATGLIADHARQIDAQDYPADDGTLTVYAGAVDHLIATAEQHGVGADLPLAVRTVIGRAIAQGRGDQGLAALTEALR</sequence>
<dbReference type="GO" id="GO:0003677">
    <property type="term" value="F:DNA binding"/>
    <property type="evidence" value="ECO:0007669"/>
    <property type="project" value="TreeGrafter"/>
</dbReference>
<dbReference type="EMBL" id="CP001736">
    <property type="protein sequence ID" value="ADB35678.1"/>
    <property type="molecule type" value="Genomic_DNA"/>
</dbReference>
<evidence type="ECO:0000256" key="2">
    <source>
        <dbReference type="ARBA" id="ARBA00023002"/>
    </source>
</evidence>
<dbReference type="HOGENOM" id="CLU_035117_2_1_11"/>
<dbReference type="GO" id="GO:0050661">
    <property type="term" value="F:NADP binding"/>
    <property type="evidence" value="ECO:0007669"/>
    <property type="project" value="InterPro"/>
</dbReference>
<dbReference type="SUPFAM" id="SSF51735">
    <property type="entry name" value="NAD(P)-binding Rossmann-fold domains"/>
    <property type="match status" value="1"/>
</dbReference>
<evidence type="ECO:0000313" key="5">
    <source>
        <dbReference type="EMBL" id="ADB35678.1"/>
    </source>
</evidence>
<comment type="similarity">
    <text evidence="1">Belongs to the HIBADH-related family.</text>
</comment>
<dbReference type="InterPro" id="IPR006115">
    <property type="entry name" value="6PGDH_NADP-bd"/>
</dbReference>
<dbReference type="GO" id="GO:0016491">
    <property type="term" value="F:oxidoreductase activity"/>
    <property type="evidence" value="ECO:0007669"/>
    <property type="project" value="UniProtKB-KW"/>
</dbReference>
<dbReference type="GO" id="GO:0140673">
    <property type="term" value="P:transcription elongation-coupled chromatin remodeling"/>
    <property type="evidence" value="ECO:0007669"/>
    <property type="project" value="TreeGrafter"/>
</dbReference>
<evidence type="ECO:0000259" key="3">
    <source>
        <dbReference type="Pfam" id="PF03446"/>
    </source>
</evidence>
<dbReference type="InterPro" id="IPR036291">
    <property type="entry name" value="NAD(P)-bd_dom_sf"/>
</dbReference>
<protein>
    <submittedName>
        <fullName evidence="5">6-phosphogluconate dehydrogenase NAD-binding protein</fullName>
    </submittedName>
</protein>
<dbReference type="OrthoDB" id="5176214at2"/>
<gene>
    <name evidence="5" type="ordered locus">Kfla_6686</name>
</gene>